<evidence type="ECO:0000313" key="4">
    <source>
        <dbReference type="Proteomes" id="UP000250028"/>
    </source>
</evidence>
<protein>
    <submittedName>
        <fullName evidence="3">Membrane protease YdiL, CAAX protease family</fullName>
    </submittedName>
</protein>
<feature type="domain" description="CAAX prenyl protease 2/Lysostaphin resistance protein A-like" evidence="2">
    <location>
        <begin position="168"/>
        <end position="259"/>
    </location>
</feature>
<name>A0A2Y8ZVI0_9MICO</name>
<keyword evidence="3" id="KW-0378">Hydrolase</keyword>
<dbReference type="EMBL" id="UESZ01000001">
    <property type="protein sequence ID" value="SSA35945.1"/>
    <property type="molecule type" value="Genomic_DNA"/>
</dbReference>
<keyword evidence="1" id="KW-0472">Membrane</keyword>
<dbReference type="GO" id="GO:0006508">
    <property type="term" value="P:proteolysis"/>
    <property type="evidence" value="ECO:0007669"/>
    <property type="project" value="UniProtKB-KW"/>
</dbReference>
<sequence>MTIRERPAGVADLWRTPMSVPPTPLTKRQLTTETVLVLLLSLGASAIYSLLSIIRRLVVAAQTNTSLNQQSSSLNTSQAQQQWLDFIYQVVGIALALVPAILVIHLLGREMTSATRYLGFDLTRPKFDLSLGALLAACVGIPGLALYVIARDLGFNTTVVASGLGDTWWSWPVLIASAAQNAIVEEVIMLGYLFTRWTQAGWRLPAVLITSAVVRGSYHLYQGFGGFLGNLIMGLIFGLVYLRVRRVLPMVVAHTILDTVAFVGYALLHNNVGWL</sequence>
<evidence type="ECO:0000256" key="1">
    <source>
        <dbReference type="SAM" id="Phobius"/>
    </source>
</evidence>
<evidence type="ECO:0000313" key="3">
    <source>
        <dbReference type="EMBL" id="SSA35945.1"/>
    </source>
</evidence>
<keyword evidence="1" id="KW-0812">Transmembrane</keyword>
<keyword evidence="3" id="KW-0645">Protease</keyword>
<dbReference type="AlphaFoldDB" id="A0A2Y8ZVI0"/>
<dbReference type="GO" id="GO:0080120">
    <property type="term" value="P:CAAX-box protein maturation"/>
    <property type="evidence" value="ECO:0007669"/>
    <property type="project" value="UniProtKB-ARBA"/>
</dbReference>
<organism evidence="3 4">
    <name type="scientific">Branchiibius hedensis</name>
    <dbReference type="NCBI Taxonomy" id="672460"/>
    <lineage>
        <taxon>Bacteria</taxon>
        <taxon>Bacillati</taxon>
        <taxon>Actinomycetota</taxon>
        <taxon>Actinomycetes</taxon>
        <taxon>Micrococcales</taxon>
        <taxon>Dermacoccaceae</taxon>
        <taxon>Branchiibius</taxon>
    </lineage>
</organism>
<keyword evidence="4" id="KW-1185">Reference proteome</keyword>
<dbReference type="Pfam" id="PF02517">
    <property type="entry name" value="Rce1-like"/>
    <property type="match status" value="1"/>
</dbReference>
<dbReference type="GO" id="GO:0004175">
    <property type="term" value="F:endopeptidase activity"/>
    <property type="evidence" value="ECO:0007669"/>
    <property type="project" value="UniProtKB-ARBA"/>
</dbReference>
<reference evidence="4" key="1">
    <citation type="submission" date="2016-10" db="EMBL/GenBank/DDBJ databases">
        <authorList>
            <person name="Varghese N."/>
            <person name="Submissions S."/>
        </authorList>
    </citation>
    <scope>NUCLEOTIDE SEQUENCE [LARGE SCALE GENOMIC DNA]</scope>
    <source>
        <strain evidence="4">DSM 22951</strain>
    </source>
</reference>
<dbReference type="Proteomes" id="UP000250028">
    <property type="component" value="Unassembled WGS sequence"/>
</dbReference>
<feature type="transmembrane region" description="Helical" evidence="1">
    <location>
        <begin position="224"/>
        <end position="242"/>
    </location>
</feature>
<evidence type="ECO:0000259" key="2">
    <source>
        <dbReference type="Pfam" id="PF02517"/>
    </source>
</evidence>
<feature type="transmembrane region" description="Helical" evidence="1">
    <location>
        <begin position="129"/>
        <end position="149"/>
    </location>
</feature>
<feature type="transmembrane region" description="Helical" evidence="1">
    <location>
        <begin position="86"/>
        <end position="108"/>
    </location>
</feature>
<feature type="transmembrane region" description="Helical" evidence="1">
    <location>
        <begin position="247"/>
        <end position="268"/>
    </location>
</feature>
<accession>A0A2Y8ZVI0</accession>
<feature type="transmembrane region" description="Helical" evidence="1">
    <location>
        <begin position="35"/>
        <end position="54"/>
    </location>
</feature>
<dbReference type="InterPro" id="IPR003675">
    <property type="entry name" value="Rce1/LyrA-like_dom"/>
</dbReference>
<keyword evidence="1" id="KW-1133">Transmembrane helix</keyword>
<gene>
    <name evidence="3" type="ORF">SAMN04489750_3324</name>
</gene>
<dbReference type="RefSeq" id="WP_342767191.1">
    <property type="nucleotide sequence ID" value="NZ_QGDN01000001.1"/>
</dbReference>
<proteinExistence type="predicted"/>